<dbReference type="SUPFAM" id="SSF143430">
    <property type="entry name" value="TTP0101/SSO1404-like"/>
    <property type="match status" value="1"/>
</dbReference>
<organism evidence="2 3">
    <name type="scientific">Candidatus Brennerbacteria bacterium RIFOXYD1_FULL_41_16</name>
    <dbReference type="NCBI Taxonomy" id="1797529"/>
    <lineage>
        <taxon>Bacteria</taxon>
        <taxon>Candidatus Brenneribacteriota</taxon>
    </lineage>
</organism>
<evidence type="ECO:0000313" key="2">
    <source>
        <dbReference type="EMBL" id="OGY40069.1"/>
    </source>
</evidence>
<reference evidence="2 3" key="1">
    <citation type="journal article" date="2016" name="Nat. Commun.">
        <title>Thousands of microbial genomes shed light on interconnected biogeochemical processes in an aquifer system.</title>
        <authorList>
            <person name="Anantharaman K."/>
            <person name="Brown C.T."/>
            <person name="Hug L.A."/>
            <person name="Sharon I."/>
            <person name="Castelle C.J."/>
            <person name="Probst A.J."/>
            <person name="Thomas B.C."/>
            <person name="Singh A."/>
            <person name="Wilkins M.J."/>
            <person name="Karaoz U."/>
            <person name="Brodie E.L."/>
            <person name="Williams K.H."/>
            <person name="Hubbard S.S."/>
            <person name="Banfield J.F."/>
        </authorList>
    </citation>
    <scope>NUCLEOTIDE SEQUENCE [LARGE SCALE GENOMIC DNA]</scope>
</reference>
<gene>
    <name evidence="2" type="ORF">A2570_01540</name>
</gene>
<proteinExistence type="predicted"/>
<evidence type="ECO:0000259" key="1">
    <source>
        <dbReference type="Pfam" id="PF20803"/>
    </source>
</evidence>
<protein>
    <recommendedName>
        <fullName evidence="1">Transcriptional repressor PaaX-like central Cas2-like domain-containing protein</fullName>
    </recommendedName>
</protein>
<dbReference type="InterPro" id="IPR048846">
    <property type="entry name" value="PaaX-like_central"/>
</dbReference>
<comment type="caution">
    <text evidence="2">The sequence shown here is derived from an EMBL/GenBank/DDBJ whole genome shotgun (WGS) entry which is preliminary data.</text>
</comment>
<evidence type="ECO:0000313" key="3">
    <source>
        <dbReference type="Proteomes" id="UP000178570"/>
    </source>
</evidence>
<name>A0A1G1XJ62_9BACT</name>
<dbReference type="STRING" id="1797529.A2570_01540"/>
<sequence>MKGQITYQLLKFIENGIFMNLNFIEAVAVSGYGASYKKLEHEEAKAAKKRKSLVDFFFSLSDEKPKAKRKLSKLLYVLKKDGFISKDKPNGSLFLTVKGREHLKKLDERLRKLLPRVKDYKKEIDGVLKIIAFDIPEREKSKRRWLCSVLKNLGFEMRQKSVWVGRSRLPVYFIKDISRLGLLDCVDIFEVAKKGSLNDLNG</sequence>
<dbReference type="EMBL" id="MHHY01000011">
    <property type="protein sequence ID" value="OGY40069.1"/>
    <property type="molecule type" value="Genomic_DNA"/>
</dbReference>
<dbReference type="Proteomes" id="UP000178570">
    <property type="component" value="Unassembled WGS sequence"/>
</dbReference>
<dbReference type="AlphaFoldDB" id="A0A1G1XJ62"/>
<accession>A0A1G1XJ62</accession>
<dbReference type="Pfam" id="PF20803">
    <property type="entry name" value="PaaX_M"/>
    <property type="match status" value="1"/>
</dbReference>
<feature type="domain" description="Transcriptional repressor PaaX-like central Cas2-like" evidence="1">
    <location>
        <begin position="122"/>
        <end position="195"/>
    </location>
</feature>